<dbReference type="Proteomes" id="UP000462152">
    <property type="component" value="Unassembled WGS sequence"/>
</dbReference>
<dbReference type="InterPro" id="IPR006037">
    <property type="entry name" value="RCK_C"/>
</dbReference>
<dbReference type="PROSITE" id="PS51201">
    <property type="entry name" value="RCK_N"/>
    <property type="match status" value="1"/>
</dbReference>
<dbReference type="InterPro" id="IPR036291">
    <property type="entry name" value="NAD(P)-bd_dom_sf"/>
</dbReference>
<dbReference type="AlphaFoldDB" id="A0A7K1LHN7"/>
<feature type="domain" description="RCK C-terminal" evidence="3">
    <location>
        <begin position="138"/>
        <end position="217"/>
    </location>
</feature>
<dbReference type="SUPFAM" id="SSF116726">
    <property type="entry name" value="TrkA C-terminal domain-like"/>
    <property type="match status" value="1"/>
</dbReference>
<protein>
    <submittedName>
        <fullName evidence="4">Potassium transporter TrkA</fullName>
    </submittedName>
</protein>
<dbReference type="Pfam" id="PF02254">
    <property type="entry name" value="TrkA_N"/>
    <property type="match status" value="1"/>
</dbReference>
<dbReference type="SUPFAM" id="SSF51735">
    <property type="entry name" value="NAD(P)-binding Rossmann-fold domains"/>
    <property type="match status" value="1"/>
</dbReference>
<gene>
    <name evidence="4" type="ORF">GMA10_05630</name>
</gene>
<accession>A0A7K1LHN7</accession>
<dbReference type="GO" id="GO:0008324">
    <property type="term" value="F:monoatomic cation transmembrane transporter activity"/>
    <property type="evidence" value="ECO:0007669"/>
    <property type="project" value="InterPro"/>
</dbReference>
<reference evidence="4 5" key="1">
    <citation type="submission" date="2019-12" db="EMBL/GenBank/DDBJ databases">
        <authorList>
            <person name="Li J."/>
            <person name="Shi Y."/>
            <person name="Xu G."/>
            <person name="Xiao D."/>
            <person name="Ran X."/>
        </authorList>
    </citation>
    <scope>NUCLEOTIDE SEQUENCE [LARGE SCALE GENOMIC DNA]</scope>
    <source>
        <strain evidence="4 5">JCM 15915</strain>
    </source>
</reference>
<evidence type="ECO:0000313" key="4">
    <source>
        <dbReference type="EMBL" id="MUN54696.1"/>
    </source>
</evidence>
<comment type="caution">
    <text evidence="4">The sequence shown here is derived from an EMBL/GenBank/DDBJ whole genome shotgun (WGS) entry which is preliminary data.</text>
</comment>
<evidence type="ECO:0000313" key="5">
    <source>
        <dbReference type="Proteomes" id="UP000462152"/>
    </source>
</evidence>
<evidence type="ECO:0000256" key="1">
    <source>
        <dbReference type="SAM" id="MobiDB-lite"/>
    </source>
</evidence>
<feature type="region of interest" description="Disordered" evidence="1">
    <location>
        <begin position="216"/>
        <end position="267"/>
    </location>
</feature>
<evidence type="ECO:0000259" key="3">
    <source>
        <dbReference type="PROSITE" id="PS51202"/>
    </source>
</evidence>
<organism evidence="4 5">
    <name type="scientific">Rothia koreensis</name>
    <dbReference type="NCBI Taxonomy" id="592378"/>
    <lineage>
        <taxon>Bacteria</taxon>
        <taxon>Bacillati</taxon>
        <taxon>Actinomycetota</taxon>
        <taxon>Actinomycetes</taxon>
        <taxon>Micrococcales</taxon>
        <taxon>Micrococcaceae</taxon>
        <taxon>Rothia</taxon>
    </lineage>
</organism>
<dbReference type="InterPro" id="IPR036721">
    <property type="entry name" value="RCK_C_sf"/>
</dbReference>
<dbReference type="PANTHER" id="PTHR43833:SF8">
    <property type="entry name" value="TRK SYSTEM POTASSIUM UPTAKE PROTEIN TRKA"/>
    <property type="match status" value="1"/>
</dbReference>
<dbReference type="InterPro" id="IPR050721">
    <property type="entry name" value="Trk_Ktr_HKT_K-transport"/>
</dbReference>
<dbReference type="Gene3D" id="3.30.70.1450">
    <property type="entry name" value="Regulator of K+ conductance, C-terminal domain"/>
    <property type="match status" value="1"/>
</dbReference>
<evidence type="ECO:0000259" key="2">
    <source>
        <dbReference type="PROSITE" id="PS51201"/>
    </source>
</evidence>
<dbReference type="RefSeq" id="WP_129315799.1">
    <property type="nucleotide sequence ID" value="NZ_CP197643.1"/>
</dbReference>
<dbReference type="EMBL" id="WOGT01000002">
    <property type="protein sequence ID" value="MUN54696.1"/>
    <property type="molecule type" value="Genomic_DNA"/>
</dbReference>
<feature type="domain" description="RCK N-terminal" evidence="2">
    <location>
        <begin position="1"/>
        <end position="119"/>
    </location>
</feature>
<dbReference type="PANTHER" id="PTHR43833">
    <property type="entry name" value="POTASSIUM CHANNEL PROTEIN 2-RELATED-RELATED"/>
    <property type="match status" value="1"/>
</dbReference>
<dbReference type="OrthoDB" id="3208998at2"/>
<proteinExistence type="predicted"/>
<dbReference type="GO" id="GO:0006813">
    <property type="term" value="P:potassium ion transport"/>
    <property type="evidence" value="ECO:0007669"/>
    <property type="project" value="InterPro"/>
</dbReference>
<name>A0A7K1LHN7_9MICC</name>
<keyword evidence="5" id="KW-1185">Reference proteome</keyword>
<feature type="compositionally biased region" description="Basic and acidic residues" evidence="1">
    <location>
        <begin position="244"/>
        <end position="255"/>
    </location>
</feature>
<sequence length="267" mass="29759">MPHFVIMGAGRVGVMLAHSLEAAGHTVAVIDQDERAFRRLRKDFDGKKVKGVGFDRETLKRADIEHAYAFAAVSNGDNSNILASRVARETFKVAHVVARINDPNRAEFFQRLGIPTVAAVRWSTDQVLRRILPEQSMTGDYREASGRLVLAELQLHEDWTGHSLTDIEEAADVRIAFITRFGEGMLPGPDTSFQQGDVVHAMIRTQEMNAVARVLSSPPGDLEDEPFEPRLSQRSWGKPASTVERTEEAIRRDDSPESGLQRGEEEE</sequence>
<dbReference type="PROSITE" id="PS51202">
    <property type="entry name" value="RCK_C"/>
    <property type="match status" value="1"/>
</dbReference>
<dbReference type="Gene3D" id="3.40.50.720">
    <property type="entry name" value="NAD(P)-binding Rossmann-like Domain"/>
    <property type="match status" value="1"/>
</dbReference>
<dbReference type="InterPro" id="IPR003148">
    <property type="entry name" value="RCK_N"/>
</dbReference>